<evidence type="ECO:0000256" key="9">
    <source>
        <dbReference type="ARBA" id="ARBA00022958"/>
    </source>
</evidence>
<sequence>MSELRLFTSESVTEGHPDKICDQISDSILDALLTVDPNSRVAVETLVTTGLVHVAGEVRTEGYVDIPGIVRSVVNRIGYTSSETGFDGDSCGVSVSIGEQSSDIAAGVDTAREQREGDSSDPLDAQGAGDQGIMFGYATTETRELMPVAAWTAHRIAERLTESRRSGALPFLRPDGKTQVTLGFEGQAPRTVETVVLSTQHHPDISQKALQAAVRAEVIDPVLETLDLDASGVNVLINPAGPFVIGGPKGDAGLTGRKIIIDTYGGASRHGGGAFSGKDPSKVDRSAAYAMRWVAKNAVAAGLADRLEVQVAYAIGQARPVGLYVETFGTGHVSDEAITRAILDVFDLRPLAIIEQLDLLRPIYAQTAAYGHFGRELPDFTWERTDRVEELRAASGL</sequence>
<feature type="binding site" evidence="10">
    <location>
        <position position="274"/>
    </location>
    <ligand>
        <name>ATP</name>
        <dbReference type="ChEBI" id="CHEBI:30616"/>
        <note>ligand shared between two neighboring subunits</note>
    </ligand>
</feature>
<dbReference type="InterPro" id="IPR022628">
    <property type="entry name" value="S-AdoMet_synt_N"/>
</dbReference>
<dbReference type="RefSeq" id="WP_248150070.1">
    <property type="nucleotide sequence ID" value="NZ_BAAAOF010000001.1"/>
</dbReference>
<comment type="cofactor">
    <cofactor evidence="10">
        <name>K(+)</name>
        <dbReference type="ChEBI" id="CHEBI:29103"/>
    </cofactor>
    <text evidence="10">Binds 1 potassium ion per subunit.</text>
</comment>
<dbReference type="Pfam" id="PF02772">
    <property type="entry name" value="S-AdoMet_synt_M"/>
    <property type="match status" value="1"/>
</dbReference>
<evidence type="ECO:0000259" key="15">
    <source>
        <dbReference type="Pfam" id="PF02772"/>
    </source>
</evidence>
<keyword evidence="7 10" id="KW-0067">ATP-binding</keyword>
<dbReference type="InterPro" id="IPR022631">
    <property type="entry name" value="ADOMET_SYNTHASE_CS"/>
</dbReference>
<feature type="binding site" evidence="10">
    <location>
        <position position="278"/>
    </location>
    <ligand>
        <name>ATP</name>
        <dbReference type="ChEBI" id="CHEBI:30616"/>
        <note>ligand shared between two neighboring subunits</note>
    </ligand>
</feature>
<evidence type="ECO:0000256" key="6">
    <source>
        <dbReference type="ARBA" id="ARBA00022741"/>
    </source>
</evidence>
<evidence type="ECO:0000259" key="16">
    <source>
        <dbReference type="Pfam" id="PF02773"/>
    </source>
</evidence>
<keyword evidence="6 10" id="KW-0547">Nucleotide-binding</keyword>
<dbReference type="Pfam" id="PF00438">
    <property type="entry name" value="S-AdoMet_synt_N"/>
    <property type="match status" value="1"/>
</dbReference>
<dbReference type="InterPro" id="IPR022629">
    <property type="entry name" value="S-AdoMet_synt_central"/>
</dbReference>
<evidence type="ECO:0000259" key="14">
    <source>
        <dbReference type="Pfam" id="PF00438"/>
    </source>
</evidence>
<dbReference type="PROSITE" id="PS00376">
    <property type="entry name" value="ADOMET_SYNTHASE_1"/>
    <property type="match status" value="1"/>
</dbReference>
<comment type="subunit">
    <text evidence="10">Homotetramer; dimer of dimers.</text>
</comment>
<feature type="binding site" description="in other chain" evidence="10">
    <location>
        <position position="16"/>
    </location>
    <ligand>
        <name>ATP</name>
        <dbReference type="ChEBI" id="CHEBI:30616"/>
        <note>ligand shared between two neighboring subunits</note>
    </ligand>
</feature>
<feature type="binding site" description="in other chain" evidence="10">
    <location>
        <begin position="257"/>
        <end position="258"/>
    </location>
    <ligand>
        <name>ATP</name>
        <dbReference type="ChEBI" id="CHEBI:30616"/>
        <note>ligand shared between two neighboring subunits</note>
    </ligand>
</feature>
<comment type="cofactor">
    <cofactor evidence="10">
        <name>Mg(2+)</name>
        <dbReference type="ChEBI" id="CHEBI:18420"/>
    </cofactor>
    <text evidence="10">Binds 2 divalent ions per subunit.</text>
</comment>
<dbReference type="CDD" id="cd18079">
    <property type="entry name" value="S-AdoMet_synt"/>
    <property type="match status" value="1"/>
</dbReference>
<evidence type="ECO:0000256" key="1">
    <source>
        <dbReference type="ARBA" id="ARBA00005224"/>
    </source>
</evidence>
<keyword evidence="5 10" id="KW-0479">Metal-binding</keyword>
<feature type="binding site" evidence="10">
    <location>
        <position position="251"/>
    </location>
    <ligand>
        <name>L-methionine</name>
        <dbReference type="ChEBI" id="CHEBI:57844"/>
        <note>ligand shared between two neighboring subunits</note>
    </ligand>
</feature>
<keyword evidence="8 10" id="KW-0460">Magnesium</keyword>
<keyword evidence="9 10" id="KW-0630">Potassium</keyword>
<dbReference type="InterPro" id="IPR022636">
    <property type="entry name" value="S-AdoMet_synthetase_sfam"/>
</dbReference>
<evidence type="ECO:0000313" key="17">
    <source>
        <dbReference type="EMBL" id="GAA1911596.1"/>
    </source>
</evidence>
<evidence type="ECO:0000256" key="12">
    <source>
        <dbReference type="RuleBase" id="RU004462"/>
    </source>
</evidence>
<reference evidence="17 18" key="1">
    <citation type="journal article" date="2019" name="Int. J. Syst. Evol. Microbiol.">
        <title>The Global Catalogue of Microorganisms (GCM) 10K type strain sequencing project: providing services to taxonomists for standard genome sequencing and annotation.</title>
        <authorList>
            <consortium name="The Broad Institute Genomics Platform"/>
            <consortium name="The Broad Institute Genome Sequencing Center for Infectious Disease"/>
            <person name="Wu L."/>
            <person name="Ma J."/>
        </authorList>
    </citation>
    <scope>NUCLEOTIDE SEQUENCE [LARGE SCALE GENOMIC DNA]</scope>
    <source>
        <strain evidence="17 18">JCM 14900</strain>
    </source>
</reference>
<dbReference type="Proteomes" id="UP001501343">
    <property type="component" value="Unassembled WGS sequence"/>
</dbReference>
<feature type="binding site" description="in other chain" evidence="10">
    <location>
        <position position="100"/>
    </location>
    <ligand>
        <name>L-methionine</name>
        <dbReference type="ChEBI" id="CHEBI:57844"/>
        <note>ligand shared between two neighboring subunits</note>
    </ligand>
</feature>
<dbReference type="InterPro" id="IPR022630">
    <property type="entry name" value="S-AdoMet_synt_C"/>
</dbReference>
<feature type="domain" description="S-adenosylmethionine synthetase central" evidence="15">
    <location>
        <begin position="126"/>
        <end position="243"/>
    </location>
</feature>
<feature type="domain" description="S-adenosylmethionine synthetase C-terminal" evidence="16">
    <location>
        <begin position="245"/>
        <end position="384"/>
    </location>
</feature>
<dbReference type="InterPro" id="IPR002133">
    <property type="entry name" value="S-AdoMet_synthetase"/>
</dbReference>
<comment type="pathway">
    <text evidence="1 10">Amino-acid biosynthesis; S-adenosyl-L-methionine biosynthesis; S-adenosyl-L-methionine from L-methionine: step 1/1.</text>
</comment>
<dbReference type="SUPFAM" id="SSF55973">
    <property type="entry name" value="S-adenosylmethionine synthetase"/>
    <property type="match status" value="3"/>
</dbReference>
<dbReference type="HAMAP" id="MF_00086">
    <property type="entry name" value="S_AdoMet_synth1"/>
    <property type="match status" value="1"/>
</dbReference>
<feature type="binding site" description="in other chain" evidence="10">
    <location>
        <begin position="175"/>
        <end position="177"/>
    </location>
    <ligand>
        <name>ATP</name>
        <dbReference type="ChEBI" id="CHEBI:30616"/>
        <note>ligand shared between two neighboring subunits</note>
    </ligand>
</feature>
<evidence type="ECO:0000256" key="8">
    <source>
        <dbReference type="ARBA" id="ARBA00022842"/>
    </source>
</evidence>
<dbReference type="EMBL" id="BAAAOF010000001">
    <property type="protein sequence ID" value="GAA1911596.1"/>
    <property type="molecule type" value="Genomic_DNA"/>
</dbReference>
<feature type="domain" description="S-adenosylmethionine synthetase N-terminal" evidence="14">
    <location>
        <begin position="6"/>
        <end position="101"/>
    </location>
</feature>
<organism evidence="17 18">
    <name type="scientific">Microbacterium aoyamense</name>
    <dbReference type="NCBI Taxonomy" id="344166"/>
    <lineage>
        <taxon>Bacteria</taxon>
        <taxon>Bacillati</taxon>
        <taxon>Actinomycetota</taxon>
        <taxon>Actinomycetes</taxon>
        <taxon>Micrococcales</taxon>
        <taxon>Microbacteriaceae</taxon>
        <taxon>Microbacterium</taxon>
    </lineage>
</organism>
<evidence type="ECO:0000256" key="3">
    <source>
        <dbReference type="ARBA" id="ARBA00022563"/>
    </source>
</evidence>
<comment type="function">
    <text evidence="10">Catalyzes the formation of S-adenosylmethionine (AdoMet) from methionine and ATP. The overall synthetic reaction is composed of two sequential steps, AdoMet formation and the subsequent tripolyphosphate hydrolysis which occurs prior to release of AdoMet from the enzyme.</text>
</comment>
<comment type="caution">
    <text evidence="17">The sequence shown here is derived from an EMBL/GenBank/DDBJ whole genome shotgun (WGS) entry which is preliminary data.</text>
</comment>
<comment type="catalytic activity">
    <reaction evidence="10">
        <text>L-methionine + ATP + H2O = S-adenosyl-L-methionine + phosphate + diphosphate</text>
        <dbReference type="Rhea" id="RHEA:21080"/>
        <dbReference type="ChEBI" id="CHEBI:15377"/>
        <dbReference type="ChEBI" id="CHEBI:30616"/>
        <dbReference type="ChEBI" id="CHEBI:33019"/>
        <dbReference type="ChEBI" id="CHEBI:43474"/>
        <dbReference type="ChEBI" id="CHEBI:57844"/>
        <dbReference type="ChEBI" id="CHEBI:59789"/>
        <dbReference type="EC" id="2.5.1.6"/>
    </reaction>
</comment>
<dbReference type="PIRSF" id="PIRSF000497">
    <property type="entry name" value="MAT"/>
    <property type="match status" value="1"/>
</dbReference>
<keyword evidence="3 10" id="KW-0554">One-carbon metabolism</keyword>
<evidence type="ECO:0000256" key="7">
    <source>
        <dbReference type="ARBA" id="ARBA00022840"/>
    </source>
</evidence>
<evidence type="ECO:0000313" key="18">
    <source>
        <dbReference type="Proteomes" id="UP001501343"/>
    </source>
</evidence>
<evidence type="ECO:0000256" key="4">
    <source>
        <dbReference type="ARBA" id="ARBA00022679"/>
    </source>
</evidence>
<evidence type="ECO:0000256" key="11">
    <source>
        <dbReference type="RuleBase" id="RU000542"/>
    </source>
</evidence>
<dbReference type="PANTHER" id="PTHR11964">
    <property type="entry name" value="S-ADENOSYLMETHIONINE SYNTHETASE"/>
    <property type="match status" value="1"/>
</dbReference>
<dbReference type="PROSITE" id="PS00377">
    <property type="entry name" value="ADOMET_SYNTHASE_2"/>
    <property type="match status" value="1"/>
</dbReference>
<evidence type="ECO:0000256" key="2">
    <source>
        <dbReference type="ARBA" id="ARBA00009685"/>
    </source>
</evidence>
<dbReference type="EC" id="2.5.1.6" evidence="10"/>
<evidence type="ECO:0000256" key="10">
    <source>
        <dbReference type="HAMAP-Rule" id="MF_00086"/>
    </source>
</evidence>
<evidence type="ECO:0000256" key="5">
    <source>
        <dbReference type="ARBA" id="ARBA00022723"/>
    </source>
</evidence>
<feature type="binding site" description="in other chain" evidence="10">
    <location>
        <position position="57"/>
    </location>
    <ligand>
        <name>L-methionine</name>
        <dbReference type="ChEBI" id="CHEBI:57844"/>
        <note>ligand shared between two neighboring subunits</note>
    </ligand>
</feature>
<evidence type="ECO:0000256" key="13">
    <source>
        <dbReference type="SAM" id="MobiDB-lite"/>
    </source>
</evidence>
<feature type="region of interest" description="Disordered" evidence="13">
    <location>
        <begin position="102"/>
        <end position="130"/>
    </location>
</feature>
<keyword evidence="4 10" id="KW-0808">Transferase</keyword>
<name>A0ABN2P4E2_9MICO</name>
<keyword evidence="10" id="KW-0963">Cytoplasm</keyword>
<protein>
    <recommendedName>
        <fullName evidence="10">S-adenosylmethionine synthase</fullName>
        <shortName evidence="10">AdoMet synthase</shortName>
        <ecNumber evidence="10">2.5.1.6</ecNumber>
    </recommendedName>
    <alternativeName>
        <fullName evidence="10">MAT</fullName>
    </alternativeName>
    <alternativeName>
        <fullName evidence="10">Methionine adenosyltransferase</fullName>
    </alternativeName>
</protein>
<comment type="subcellular location">
    <subcellularLocation>
        <location evidence="10 11">Cytoplasm</location>
    </subcellularLocation>
</comment>
<gene>
    <name evidence="10 17" type="primary">metK</name>
    <name evidence="17" type="ORF">GCM10009775_00200</name>
</gene>
<accession>A0ABN2P4E2</accession>
<feature type="binding site" evidence="10">
    <location>
        <position position="18"/>
    </location>
    <ligand>
        <name>Mg(2+)</name>
        <dbReference type="ChEBI" id="CHEBI:18420"/>
    </ligand>
</feature>
<dbReference type="Pfam" id="PF02773">
    <property type="entry name" value="S-AdoMet_synt_C"/>
    <property type="match status" value="1"/>
</dbReference>
<comment type="similarity">
    <text evidence="2 10 12">Belongs to the AdoMet synthase family.</text>
</comment>
<comment type="caution">
    <text evidence="10">Lacks conserved residue(s) required for the propagation of feature annotation.</text>
</comment>
<proteinExistence type="inferred from homology"/>
<feature type="region of interest" description="Flexible loop" evidence="10">
    <location>
        <begin position="100"/>
        <end position="110"/>
    </location>
</feature>
<feature type="binding site" evidence="10">
    <location>
        <position position="44"/>
    </location>
    <ligand>
        <name>K(+)</name>
        <dbReference type="ChEBI" id="CHEBI:29103"/>
    </ligand>
</feature>
<feature type="binding site" description="in other chain" evidence="10">
    <location>
        <position position="282"/>
    </location>
    <ligand>
        <name>L-methionine</name>
        <dbReference type="ChEBI" id="CHEBI:57844"/>
        <note>ligand shared between two neighboring subunits</note>
    </ligand>
</feature>
<keyword evidence="18" id="KW-1185">Reference proteome</keyword>
<dbReference type="NCBIfam" id="TIGR01034">
    <property type="entry name" value="metK"/>
    <property type="match status" value="1"/>
</dbReference>
<feature type="binding site" evidence="10">
    <location>
        <position position="251"/>
    </location>
    <ligand>
        <name>ATP</name>
        <dbReference type="ChEBI" id="CHEBI:30616"/>
        <note>ligand shared between two neighboring subunits</note>
    </ligand>
</feature>
<dbReference type="Gene3D" id="3.30.300.10">
    <property type="match status" value="3"/>
</dbReference>